<evidence type="ECO:0000313" key="2">
    <source>
        <dbReference type="EMBL" id="TKS10233.1"/>
    </source>
</evidence>
<feature type="compositionally biased region" description="Low complexity" evidence="1">
    <location>
        <begin position="20"/>
        <end position="34"/>
    </location>
</feature>
<feature type="compositionally biased region" description="Polar residues" evidence="1">
    <location>
        <begin position="124"/>
        <end position="145"/>
    </location>
</feature>
<feature type="region of interest" description="Disordered" evidence="1">
    <location>
        <begin position="1"/>
        <end position="145"/>
    </location>
</feature>
<feature type="compositionally biased region" description="Basic and acidic residues" evidence="1">
    <location>
        <begin position="37"/>
        <end position="49"/>
    </location>
</feature>
<reference evidence="2" key="1">
    <citation type="submission" date="2018-10" db="EMBL/GenBank/DDBJ databases">
        <title>Population genomic analysis revealed the cold adaptation of white poplar.</title>
        <authorList>
            <person name="Liu Y.-J."/>
        </authorList>
    </citation>
    <scope>NUCLEOTIDE SEQUENCE [LARGE SCALE GENOMIC DNA]</scope>
    <source>
        <strain evidence="2">PAL-ZL1</strain>
    </source>
</reference>
<accession>A0A4U5QI55</accession>
<proteinExistence type="predicted"/>
<name>A0A4U5QI55_POPAL</name>
<feature type="compositionally biased region" description="Polar residues" evidence="1">
    <location>
        <begin position="82"/>
        <end position="91"/>
    </location>
</feature>
<dbReference type="EMBL" id="RCHU01000250">
    <property type="protein sequence ID" value="TKS10233.1"/>
    <property type="molecule type" value="Genomic_DNA"/>
</dbReference>
<organism evidence="2">
    <name type="scientific">Populus alba</name>
    <name type="common">White poplar</name>
    <dbReference type="NCBI Taxonomy" id="43335"/>
    <lineage>
        <taxon>Eukaryota</taxon>
        <taxon>Viridiplantae</taxon>
        <taxon>Streptophyta</taxon>
        <taxon>Embryophyta</taxon>
        <taxon>Tracheophyta</taxon>
        <taxon>Spermatophyta</taxon>
        <taxon>Magnoliopsida</taxon>
        <taxon>eudicotyledons</taxon>
        <taxon>Gunneridae</taxon>
        <taxon>Pentapetalae</taxon>
        <taxon>rosids</taxon>
        <taxon>fabids</taxon>
        <taxon>Malpighiales</taxon>
        <taxon>Salicaceae</taxon>
        <taxon>Saliceae</taxon>
        <taxon>Populus</taxon>
    </lineage>
</organism>
<feature type="compositionally biased region" description="Polar residues" evidence="1">
    <location>
        <begin position="63"/>
        <end position="73"/>
    </location>
</feature>
<dbReference type="AlphaFoldDB" id="A0A4U5QI55"/>
<gene>
    <name evidence="2" type="ORF">D5086_0000085300</name>
</gene>
<protein>
    <submittedName>
        <fullName evidence="2">Uncharacterized protein</fullName>
    </submittedName>
</protein>
<sequence>MEEEGDDAGKLDEKGISGIGNRRTGAVAGVRGAAYPHEQDRRHSREERQQQNSYKGHVEGIQTGKSQGSQDSWQYRKEAGQYESSIFSNQTARKKDSNRHHGQRERKTADSLSSRDLANLCTRECSSSPREQGKITMQQSRSPVQ</sequence>
<evidence type="ECO:0000256" key="1">
    <source>
        <dbReference type="SAM" id="MobiDB-lite"/>
    </source>
</evidence>
<comment type="caution">
    <text evidence="2">The sequence shown here is derived from an EMBL/GenBank/DDBJ whole genome shotgun (WGS) entry which is preliminary data.</text>
</comment>